<evidence type="ECO:0000256" key="1">
    <source>
        <dbReference type="HAMAP-Rule" id="MF_01112"/>
    </source>
</evidence>
<dbReference type="Proteomes" id="UP000009296">
    <property type="component" value="Chromosome"/>
</dbReference>
<dbReference type="InterPro" id="IPR022803">
    <property type="entry name" value="Ribosomal_uL5_dom_sf"/>
</dbReference>
<dbReference type="OrthoDB" id="7819at2157"/>
<dbReference type="KEGG" id="mok:Metok_0844"/>
<dbReference type="SUPFAM" id="SSF55282">
    <property type="entry name" value="RL5-like"/>
    <property type="match status" value="1"/>
</dbReference>
<dbReference type="Pfam" id="PF01877">
    <property type="entry name" value="RNA_binding"/>
    <property type="match status" value="1"/>
</dbReference>
<dbReference type="PANTHER" id="PTHR39652">
    <property type="entry name" value="UPF0201 PROTEIN TK1335"/>
    <property type="match status" value="1"/>
</dbReference>
<dbReference type="HOGENOM" id="CLU_134829_0_0_2"/>
<dbReference type="STRING" id="647113.Metok_0844"/>
<dbReference type="HAMAP" id="MF_01112">
    <property type="entry name" value="UPF0201"/>
    <property type="match status" value="1"/>
</dbReference>
<name>F8AMC8_METOI</name>
<dbReference type="RefSeq" id="WP_013867003.1">
    <property type="nucleotide sequence ID" value="NC_015636.1"/>
</dbReference>
<proteinExistence type="inferred from homology"/>
<gene>
    <name evidence="2" type="ordered locus">Metok_0844</name>
</gene>
<evidence type="ECO:0000313" key="3">
    <source>
        <dbReference type="Proteomes" id="UP000009296"/>
    </source>
</evidence>
<dbReference type="PANTHER" id="PTHR39652:SF1">
    <property type="entry name" value="UPF0201 PROTEIN TK1335"/>
    <property type="match status" value="1"/>
</dbReference>
<dbReference type="AlphaFoldDB" id="F8AMC8"/>
<evidence type="ECO:0000313" key="2">
    <source>
        <dbReference type="EMBL" id="AEH06818.1"/>
    </source>
</evidence>
<dbReference type="InterPro" id="IPR002739">
    <property type="entry name" value="PAB1135-like"/>
</dbReference>
<dbReference type="GeneID" id="10772994"/>
<comment type="similarity">
    <text evidence="1">Belongs to the UPF0201 family.</text>
</comment>
<dbReference type="eggNOG" id="arCOG01043">
    <property type="taxonomic scope" value="Archaea"/>
</dbReference>
<protein>
    <recommendedName>
        <fullName evidence="1">UPF0201 protein Metok_0844</fullName>
    </recommendedName>
</protein>
<reference evidence="2" key="1">
    <citation type="submission" date="2011-05" db="EMBL/GenBank/DDBJ databases">
        <title>Complete sequence of chromosome of Methanothermococcus okinawensis IH1.</title>
        <authorList>
            <consortium name="US DOE Joint Genome Institute"/>
            <person name="Lucas S."/>
            <person name="Han J."/>
            <person name="Lapidus A."/>
            <person name="Cheng J.-F."/>
            <person name="Goodwin L."/>
            <person name="Pitluck S."/>
            <person name="Peters L."/>
            <person name="Mikhailova N."/>
            <person name="Held B."/>
            <person name="Han C."/>
            <person name="Tapia R."/>
            <person name="Land M."/>
            <person name="Hauser L."/>
            <person name="Kyrpides N."/>
            <person name="Ivanova N."/>
            <person name="Pagani I."/>
            <person name="Sieprawska-Lupa M."/>
            <person name="Takai K."/>
            <person name="Miyazaki J."/>
            <person name="Whitman W."/>
            <person name="Woyke T."/>
        </authorList>
    </citation>
    <scope>NUCLEOTIDE SEQUENCE [LARGE SCALE GENOMIC DNA]</scope>
    <source>
        <strain evidence="2">IH1</strain>
    </source>
</reference>
<dbReference type="EMBL" id="CP002792">
    <property type="protein sequence ID" value="AEH06818.1"/>
    <property type="molecule type" value="Genomic_DNA"/>
</dbReference>
<sequence>MIIKLKSKIKPTEDENKVIKAVKNIFKDAKIVVEDNYLVGESKDISRFKELLRSQAILDTARMVLERGINGNLTKFYLNKQAAFAGLVNFDRDIHGGIFVKLIAEEDEDLMKIIKDIAPKTKNGKIIDEDEDTDESEINKKN</sequence>
<accession>F8AMC8</accession>
<dbReference type="Gene3D" id="3.30.1440.10">
    <property type="match status" value="1"/>
</dbReference>
<organism evidence="2 3">
    <name type="scientific">Methanothermococcus okinawensis (strain DSM 14208 / JCM 11175 / IH1)</name>
    <dbReference type="NCBI Taxonomy" id="647113"/>
    <lineage>
        <taxon>Archaea</taxon>
        <taxon>Methanobacteriati</taxon>
        <taxon>Methanobacteriota</taxon>
        <taxon>Methanomada group</taxon>
        <taxon>Methanococci</taxon>
        <taxon>Methanococcales</taxon>
        <taxon>Methanococcaceae</taxon>
        <taxon>Methanothermococcus</taxon>
    </lineage>
</organism>
<keyword evidence="3" id="KW-1185">Reference proteome</keyword>